<dbReference type="FunFam" id="3.40.50.2020:FF:000004">
    <property type="entry name" value="Adenine phosphoribosyltransferase"/>
    <property type="match status" value="1"/>
</dbReference>
<evidence type="ECO:0000313" key="14">
    <source>
        <dbReference type="EMBL" id="WKN36322.1"/>
    </source>
</evidence>
<comment type="catalytic activity">
    <reaction evidence="1 12">
        <text>AMP + diphosphate = 5-phospho-alpha-D-ribose 1-diphosphate + adenine</text>
        <dbReference type="Rhea" id="RHEA:16609"/>
        <dbReference type="ChEBI" id="CHEBI:16708"/>
        <dbReference type="ChEBI" id="CHEBI:33019"/>
        <dbReference type="ChEBI" id="CHEBI:58017"/>
        <dbReference type="ChEBI" id="CHEBI:456215"/>
        <dbReference type="EC" id="2.4.2.7"/>
    </reaction>
</comment>
<name>A0AA49GK69_9BACT</name>
<evidence type="ECO:0000256" key="10">
    <source>
        <dbReference type="ARBA" id="ARBA00022679"/>
    </source>
</evidence>
<comment type="subcellular location">
    <subcellularLocation>
        <location evidence="3 12">Cytoplasm</location>
    </subcellularLocation>
</comment>
<evidence type="ECO:0000256" key="8">
    <source>
        <dbReference type="ARBA" id="ARBA00022490"/>
    </source>
</evidence>
<dbReference type="PANTHER" id="PTHR32315:SF3">
    <property type="entry name" value="ADENINE PHOSPHORIBOSYLTRANSFERASE"/>
    <property type="match status" value="1"/>
</dbReference>
<dbReference type="InterPro" id="IPR000836">
    <property type="entry name" value="PRTase_dom"/>
</dbReference>
<feature type="domain" description="Phosphoribosyltransferase" evidence="13">
    <location>
        <begin position="25"/>
        <end position="148"/>
    </location>
</feature>
<dbReference type="GO" id="GO:0016208">
    <property type="term" value="F:AMP binding"/>
    <property type="evidence" value="ECO:0007669"/>
    <property type="project" value="TreeGrafter"/>
</dbReference>
<comment type="subunit">
    <text evidence="6 12">Homodimer.</text>
</comment>
<dbReference type="GO" id="GO:0002055">
    <property type="term" value="F:adenine binding"/>
    <property type="evidence" value="ECO:0007669"/>
    <property type="project" value="TreeGrafter"/>
</dbReference>
<keyword evidence="11 12" id="KW-0660">Purine salvage</keyword>
<evidence type="ECO:0000256" key="1">
    <source>
        <dbReference type="ARBA" id="ARBA00000868"/>
    </source>
</evidence>
<dbReference type="AlphaFoldDB" id="A0AA49GK69"/>
<evidence type="ECO:0000256" key="3">
    <source>
        <dbReference type="ARBA" id="ARBA00004496"/>
    </source>
</evidence>
<dbReference type="NCBIfam" id="NF002636">
    <property type="entry name" value="PRK02304.1-5"/>
    <property type="match status" value="1"/>
</dbReference>
<evidence type="ECO:0000259" key="13">
    <source>
        <dbReference type="Pfam" id="PF00156"/>
    </source>
</evidence>
<dbReference type="InterPro" id="IPR005764">
    <property type="entry name" value="Ade_phspho_trans"/>
</dbReference>
<evidence type="ECO:0000256" key="4">
    <source>
        <dbReference type="ARBA" id="ARBA00004659"/>
    </source>
</evidence>
<reference evidence="14" key="2">
    <citation type="journal article" date="2024" name="Antonie Van Leeuwenhoek">
        <title>Roseihalotalea indica gen. nov., sp. nov., a halophilic Bacteroidetes from mesopelagic Southwest Indian Ocean with higher carbohydrate metabolic potential.</title>
        <authorList>
            <person name="Chen B."/>
            <person name="Zhang M."/>
            <person name="Lin D."/>
            <person name="Ye J."/>
            <person name="Tang K."/>
        </authorList>
    </citation>
    <scope>NUCLEOTIDE SEQUENCE</scope>
    <source>
        <strain evidence="14">TK19036</strain>
    </source>
</reference>
<dbReference type="InterPro" id="IPR050054">
    <property type="entry name" value="UPRTase/APRTase"/>
</dbReference>
<keyword evidence="8 12" id="KW-0963">Cytoplasm</keyword>
<comment type="function">
    <text evidence="2 12">Catalyzes a salvage reaction resulting in the formation of AMP, that is energically less costly than de novo synthesis.</text>
</comment>
<evidence type="ECO:0000256" key="5">
    <source>
        <dbReference type="ARBA" id="ARBA00008391"/>
    </source>
</evidence>
<accession>A0AA49GK69</accession>
<keyword evidence="9 12" id="KW-0328">Glycosyltransferase</keyword>
<dbReference type="GO" id="GO:0044209">
    <property type="term" value="P:AMP salvage"/>
    <property type="evidence" value="ECO:0007669"/>
    <property type="project" value="UniProtKB-UniRule"/>
</dbReference>
<dbReference type="GO" id="GO:0006168">
    <property type="term" value="P:adenine salvage"/>
    <property type="evidence" value="ECO:0007669"/>
    <property type="project" value="InterPro"/>
</dbReference>
<dbReference type="Pfam" id="PF00156">
    <property type="entry name" value="Pribosyltran"/>
    <property type="match status" value="1"/>
</dbReference>
<sequence length="170" mass="18714">MQLEEYIRTIPDFPKPGIQFKDITTLLNHPPAYQQAIGELLRHVGKANVTKVVGIESRGFIFGATLADRLQAGFVPVRKKGKLPTKTIQQEYALEYGTNVLEIHEDAIRPGDQVLIHDDLLATGGTALAACQLVEQLGGEILQVSFLIELSFLHGREALSKHPVTSVISY</sequence>
<dbReference type="NCBIfam" id="NF002634">
    <property type="entry name" value="PRK02304.1-3"/>
    <property type="match status" value="1"/>
</dbReference>
<evidence type="ECO:0000256" key="6">
    <source>
        <dbReference type="ARBA" id="ARBA00011738"/>
    </source>
</evidence>
<comment type="pathway">
    <text evidence="4 12">Purine metabolism; AMP biosynthesis via salvage pathway; AMP from adenine: step 1/1.</text>
</comment>
<dbReference type="CDD" id="cd06223">
    <property type="entry name" value="PRTases_typeI"/>
    <property type="match status" value="1"/>
</dbReference>
<keyword evidence="10 12" id="KW-0808">Transferase</keyword>
<dbReference type="GO" id="GO:0006166">
    <property type="term" value="P:purine ribonucleoside salvage"/>
    <property type="evidence" value="ECO:0007669"/>
    <property type="project" value="UniProtKB-UniRule"/>
</dbReference>
<dbReference type="GO" id="GO:0003999">
    <property type="term" value="F:adenine phosphoribosyltransferase activity"/>
    <property type="evidence" value="ECO:0007669"/>
    <property type="project" value="UniProtKB-UniRule"/>
</dbReference>
<evidence type="ECO:0000256" key="11">
    <source>
        <dbReference type="ARBA" id="ARBA00022726"/>
    </source>
</evidence>
<proteinExistence type="inferred from homology"/>
<dbReference type="EMBL" id="CP120682">
    <property type="protein sequence ID" value="WKN36322.1"/>
    <property type="molecule type" value="Genomic_DNA"/>
</dbReference>
<protein>
    <recommendedName>
        <fullName evidence="7 12">Adenine phosphoribosyltransferase</fullName>
        <shortName evidence="12">APRT</shortName>
        <ecNumber evidence="7 12">2.4.2.7</ecNumber>
    </recommendedName>
</protein>
<comment type="similarity">
    <text evidence="5 12">Belongs to the purine/pyrimidine phosphoribosyltransferase family.</text>
</comment>
<dbReference type="InterPro" id="IPR029057">
    <property type="entry name" value="PRTase-like"/>
</dbReference>
<reference evidence="14" key="1">
    <citation type="journal article" date="2023" name="Comput. Struct. Biotechnol. J.">
        <title>Discovery of a novel marine Bacteroidetes with a rich repertoire of carbohydrate-active enzymes.</title>
        <authorList>
            <person name="Chen B."/>
            <person name="Liu G."/>
            <person name="Chen Q."/>
            <person name="Wang H."/>
            <person name="Liu L."/>
            <person name="Tang K."/>
        </authorList>
    </citation>
    <scope>NUCLEOTIDE SEQUENCE</scope>
    <source>
        <strain evidence="14">TK19036</strain>
    </source>
</reference>
<evidence type="ECO:0000256" key="12">
    <source>
        <dbReference type="HAMAP-Rule" id="MF_00004"/>
    </source>
</evidence>
<dbReference type="PANTHER" id="PTHR32315">
    <property type="entry name" value="ADENINE PHOSPHORIBOSYLTRANSFERASE"/>
    <property type="match status" value="1"/>
</dbReference>
<dbReference type="NCBIfam" id="TIGR01090">
    <property type="entry name" value="apt"/>
    <property type="match status" value="1"/>
</dbReference>
<organism evidence="14">
    <name type="scientific">Roseihalotalea indica</name>
    <dbReference type="NCBI Taxonomy" id="2867963"/>
    <lineage>
        <taxon>Bacteria</taxon>
        <taxon>Pseudomonadati</taxon>
        <taxon>Bacteroidota</taxon>
        <taxon>Cytophagia</taxon>
        <taxon>Cytophagales</taxon>
        <taxon>Catalimonadaceae</taxon>
        <taxon>Roseihalotalea</taxon>
    </lineage>
</organism>
<dbReference type="EC" id="2.4.2.7" evidence="7 12"/>
<dbReference type="Gene3D" id="3.40.50.2020">
    <property type="match status" value="1"/>
</dbReference>
<dbReference type="HAMAP" id="MF_00004">
    <property type="entry name" value="Aden_phosphoribosyltr"/>
    <property type="match status" value="1"/>
</dbReference>
<dbReference type="GO" id="GO:0005737">
    <property type="term" value="C:cytoplasm"/>
    <property type="evidence" value="ECO:0007669"/>
    <property type="project" value="UniProtKB-SubCell"/>
</dbReference>
<gene>
    <name evidence="12" type="primary">apt</name>
    <name evidence="14" type="ORF">K4G66_28585</name>
</gene>
<evidence type="ECO:0000256" key="2">
    <source>
        <dbReference type="ARBA" id="ARBA00003968"/>
    </source>
</evidence>
<dbReference type="SUPFAM" id="SSF53271">
    <property type="entry name" value="PRTase-like"/>
    <property type="match status" value="1"/>
</dbReference>
<evidence type="ECO:0000256" key="7">
    <source>
        <dbReference type="ARBA" id="ARBA00011893"/>
    </source>
</evidence>
<evidence type="ECO:0000256" key="9">
    <source>
        <dbReference type="ARBA" id="ARBA00022676"/>
    </source>
</evidence>